<dbReference type="InterPro" id="IPR033479">
    <property type="entry name" value="dCache_1"/>
</dbReference>
<comment type="catalytic activity">
    <reaction evidence="1">
        <text>ATP + protein L-histidine = ADP + protein N-phospho-L-histidine.</text>
        <dbReference type="EC" id="2.7.13.3"/>
    </reaction>
</comment>
<dbReference type="PRINTS" id="PR00344">
    <property type="entry name" value="BCTRLSENSOR"/>
</dbReference>
<evidence type="ECO:0000256" key="1">
    <source>
        <dbReference type="ARBA" id="ARBA00000085"/>
    </source>
</evidence>
<dbReference type="STRING" id="284581.AMD01_01725"/>
<comment type="subcellular location">
    <subcellularLocation>
        <location evidence="2">Cell membrane</location>
        <topology evidence="2">Multi-pass membrane protein</topology>
    </subcellularLocation>
</comment>
<dbReference type="GO" id="GO:0005886">
    <property type="term" value="C:plasma membrane"/>
    <property type="evidence" value="ECO:0007669"/>
    <property type="project" value="UniProtKB-SubCell"/>
</dbReference>
<dbReference type="PROSITE" id="PS50109">
    <property type="entry name" value="HIS_KIN"/>
    <property type="match status" value="1"/>
</dbReference>
<evidence type="ECO:0000256" key="5">
    <source>
        <dbReference type="ARBA" id="ARBA00022553"/>
    </source>
</evidence>
<feature type="domain" description="Histidine kinase" evidence="16">
    <location>
        <begin position="302"/>
        <end position="508"/>
    </location>
</feature>
<evidence type="ECO:0000256" key="2">
    <source>
        <dbReference type="ARBA" id="ARBA00004651"/>
    </source>
</evidence>
<dbReference type="Gene3D" id="1.10.287.130">
    <property type="match status" value="1"/>
</dbReference>
<evidence type="ECO:0000256" key="14">
    <source>
        <dbReference type="ARBA" id="ARBA00023136"/>
    </source>
</evidence>
<dbReference type="SUPFAM" id="SSF55874">
    <property type="entry name" value="ATPase domain of HSP90 chaperone/DNA topoisomerase II/histidine kinase"/>
    <property type="match status" value="1"/>
</dbReference>
<keyword evidence="7 15" id="KW-0812">Transmembrane</keyword>
<evidence type="ECO:0000256" key="15">
    <source>
        <dbReference type="SAM" id="Phobius"/>
    </source>
</evidence>
<keyword evidence="13" id="KW-0902">Two-component regulatory system</keyword>
<dbReference type="Pfam" id="PF02743">
    <property type="entry name" value="dCache_1"/>
    <property type="match status" value="1"/>
</dbReference>
<keyword evidence="4" id="KW-1003">Cell membrane</keyword>
<dbReference type="InterPro" id="IPR003594">
    <property type="entry name" value="HATPase_dom"/>
</dbReference>
<keyword evidence="8" id="KW-0547">Nucleotide-binding</keyword>
<dbReference type="GO" id="GO:0000155">
    <property type="term" value="F:phosphorelay sensor kinase activity"/>
    <property type="evidence" value="ECO:0007669"/>
    <property type="project" value="InterPro"/>
</dbReference>
<dbReference type="SMART" id="SM00388">
    <property type="entry name" value="HisKA"/>
    <property type="match status" value="1"/>
</dbReference>
<dbReference type="CDD" id="cd00075">
    <property type="entry name" value="HATPase"/>
    <property type="match status" value="1"/>
</dbReference>
<evidence type="ECO:0000256" key="4">
    <source>
        <dbReference type="ARBA" id="ARBA00022475"/>
    </source>
</evidence>
<keyword evidence="10" id="KW-0067">ATP-binding</keyword>
<dbReference type="GO" id="GO:0030435">
    <property type="term" value="P:sporulation resulting in formation of a cellular spore"/>
    <property type="evidence" value="ECO:0007669"/>
    <property type="project" value="UniProtKB-KW"/>
</dbReference>
<evidence type="ECO:0000256" key="13">
    <source>
        <dbReference type="ARBA" id="ARBA00023012"/>
    </source>
</evidence>
<dbReference type="GO" id="GO:0005524">
    <property type="term" value="F:ATP binding"/>
    <property type="evidence" value="ECO:0007669"/>
    <property type="project" value="UniProtKB-KW"/>
</dbReference>
<dbReference type="Proteomes" id="UP000037558">
    <property type="component" value="Unassembled WGS sequence"/>
</dbReference>
<dbReference type="InterPro" id="IPR004358">
    <property type="entry name" value="Sig_transdc_His_kin-like_C"/>
</dbReference>
<dbReference type="Gene3D" id="3.30.450.20">
    <property type="entry name" value="PAS domain"/>
    <property type="match status" value="2"/>
</dbReference>
<dbReference type="SMART" id="SM00387">
    <property type="entry name" value="HATPase_c"/>
    <property type="match status" value="1"/>
</dbReference>
<evidence type="ECO:0000256" key="8">
    <source>
        <dbReference type="ARBA" id="ARBA00022741"/>
    </source>
</evidence>
<dbReference type="Pfam" id="PF00512">
    <property type="entry name" value="HisKA"/>
    <property type="match status" value="1"/>
</dbReference>
<dbReference type="RefSeq" id="WP_053399657.1">
    <property type="nucleotide sequence ID" value="NZ_LILC01000002.1"/>
</dbReference>
<evidence type="ECO:0000256" key="9">
    <source>
        <dbReference type="ARBA" id="ARBA00022777"/>
    </source>
</evidence>
<feature type="transmembrane region" description="Helical" evidence="15">
    <location>
        <begin position="253"/>
        <end position="275"/>
    </location>
</feature>
<dbReference type="Pfam" id="PF02518">
    <property type="entry name" value="HATPase_c"/>
    <property type="match status" value="1"/>
</dbReference>
<reference evidence="18" key="1">
    <citation type="submission" date="2015-08" db="EMBL/GenBank/DDBJ databases">
        <title>Fjat-14210 dsm16467.</title>
        <authorList>
            <person name="Liu B."/>
            <person name="Wang J."/>
            <person name="Zhu Y."/>
            <person name="Liu G."/>
            <person name="Chen Q."/>
            <person name="Chen Z."/>
            <person name="Lan J."/>
            <person name="Che J."/>
            <person name="Ge C."/>
            <person name="Shi H."/>
            <person name="Pan Z."/>
            <person name="Liu X."/>
        </authorList>
    </citation>
    <scope>NUCLEOTIDE SEQUENCE [LARGE SCALE GENOMIC DNA]</scope>
    <source>
        <strain evidence="18">DSM 16467</strain>
    </source>
</reference>
<keyword evidence="5" id="KW-0597">Phosphoprotein</keyword>
<dbReference type="PANTHER" id="PTHR43065:SF10">
    <property type="entry name" value="PEROXIDE STRESS-ACTIVATED HISTIDINE KINASE MAK3"/>
    <property type="match status" value="1"/>
</dbReference>
<keyword evidence="9" id="KW-0418">Kinase</keyword>
<evidence type="ECO:0000256" key="11">
    <source>
        <dbReference type="ARBA" id="ARBA00022969"/>
    </source>
</evidence>
<evidence type="ECO:0000256" key="3">
    <source>
        <dbReference type="ARBA" id="ARBA00012438"/>
    </source>
</evidence>
<dbReference type="SUPFAM" id="SSF103190">
    <property type="entry name" value="Sensory domain-like"/>
    <property type="match status" value="1"/>
</dbReference>
<evidence type="ECO:0000259" key="16">
    <source>
        <dbReference type="PROSITE" id="PS50109"/>
    </source>
</evidence>
<dbReference type="FunFam" id="1.10.287.130:FF:000040">
    <property type="entry name" value="PAS domain-containing sensor histidine kinase"/>
    <property type="match status" value="1"/>
</dbReference>
<protein>
    <recommendedName>
        <fullName evidence="3">histidine kinase</fullName>
        <ecNumber evidence="3">2.7.13.3</ecNumber>
    </recommendedName>
</protein>
<keyword evidence="11" id="KW-0749">Sporulation</keyword>
<dbReference type="InterPro" id="IPR029151">
    <property type="entry name" value="Sensor-like_sf"/>
</dbReference>
<comment type="caution">
    <text evidence="17">The sequence shown here is derived from an EMBL/GenBank/DDBJ whole genome shotgun (WGS) entry which is preliminary data.</text>
</comment>
<evidence type="ECO:0000313" key="17">
    <source>
        <dbReference type="EMBL" id="KOO50498.1"/>
    </source>
</evidence>
<keyword evidence="14 15" id="KW-0472">Membrane</keyword>
<dbReference type="CDD" id="cd00082">
    <property type="entry name" value="HisKA"/>
    <property type="match status" value="1"/>
</dbReference>
<keyword evidence="18" id="KW-1185">Reference proteome</keyword>
<dbReference type="CDD" id="cd18773">
    <property type="entry name" value="PDC1_HK_sensor"/>
    <property type="match status" value="1"/>
</dbReference>
<dbReference type="EMBL" id="LILC01000002">
    <property type="protein sequence ID" value="KOO50498.1"/>
    <property type="molecule type" value="Genomic_DNA"/>
</dbReference>
<dbReference type="InterPro" id="IPR003661">
    <property type="entry name" value="HisK_dim/P_dom"/>
</dbReference>
<dbReference type="OrthoDB" id="9815750at2"/>
<evidence type="ECO:0000256" key="6">
    <source>
        <dbReference type="ARBA" id="ARBA00022679"/>
    </source>
</evidence>
<sequence length="508" mass="57490">MTTYSSEFKLKNICLFLVMVLIPSIVLSLLFVQFRYYQFQQDHRRVAESTARLHKNNLDRFIGDTRTSIETIAMTIRPITQDSKDLDRRDDITNTLHQLHRKDDRLSGLYYVDMQGDMFLGSHPLSKIINVYDRDFFQDVIKQKQTAISDAYYGRLTGRYIVTMATPVQNEQQQIGGILLATLRLDYLKKLTKQASPADKVQLYGKNQILIFDTNHDVEYDDSSFTYTMKLDQAPWTLVVTVPAVSDAQITHWFIYSMFLSLIVTTILFLLLNLWRTKRQNERERAANEAQKLELIGTLAAGTAHEIRNPLTGIKGLVTLLSETHTNEKDQYYFSVIQTEIDRINQIVSEFLILGKPAAQNLQTCDIKKILTESLPIIQSEANMHGIQVQVNLPPTALLISCEQNQIKQVLLNLAKNALDSMQENGQLTISAIKDGKYCVLSVTDNGMGISKEVLPKLFTPFFTMKETGTGLGLIVCKRIIEMHGGTIAISSELNVGTTVAVTLPLVK</sequence>
<name>A0A0M0LII8_9BACI</name>
<keyword evidence="12 15" id="KW-1133">Transmembrane helix</keyword>
<evidence type="ECO:0000256" key="12">
    <source>
        <dbReference type="ARBA" id="ARBA00022989"/>
    </source>
</evidence>
<feature type="transmembrane region" description="Helical" evidence="15">
    <location>
        <begin position="12"/>
        <end position="34"/>
    </location>
</feature>
<gene>
    <name evidence="17" type="ORF">AMD01_01725</name>
</gene>
<accession>A0A0M0LII8</accession>
<dbReference type="InterPro" id="IPR036890">
    <property type="entry name" value="HATPase_C_sf"/>
</dbReference>
<dbReference type="InterPro" id="IPR005467">
    <property type="entry name" value="His_kinase_dom"/>
</dbReference>
<dbReference type="EC" id="2.7.13.3" evidence="3"/>
<evidence type="ECO:0000256" key="7">
    <source>
        <dbReference type="ARBA" id="ARBA00022692"/>
    </source>
</evidence>
<evidence type="ECO:0000313" key="18">
    <source>
        <dbReference type="Proteomes" id="UP000037558"/>
    </source>
</evidence>
<dbReference type="AlphaFoldDB" id="A0A0M0LII8"/>
<evidence type="ECO:0000256" key="10">
    <source>
        <dbReference type="ARBA" id="ARBA00022840"/>
    </source>
</evidence>
<organism evidence="17 18">
    <name type="scientific">Priestia koreensis</name>
    <dbReference type="NCBI Taxonomy" id="284581"/>
    <lineage>
        <taxon>Bacteria</taxon>
        <taxon>Bacillati</taxon>
        <taxon>Bacillota</taxon>
        <taxon>Bacilli</taxon>
        <taxon>Bacillales</taxon>
        <taxon>Bacillaceae</taxon>
        <taxon>Priestia</taxon>
    </lineage>
</organism>
<dbReference type="Gene3D" id="3.30.565.10">
    <property type="entry name" value="Histidine kinase-like ATPase, C-terminal domain"/>
    <property type="match status" value="1"/>
</dbReference>
<dbReference type="InterPro" id="IPR036097">
    <property type="entry name" value="HisK_dim/P_sf"/>
</dbReference>
<dbReference type="SUPFAM" id="SSF47384">
    <property type="entry name" value="Homodimeric domain of signal transducing histidine kinase"/>
    <property type="match status" value="1"/>
</dbReference>
<keyword evidence="6" id="KW-0808">Transferase</keyword>
<proteinExistence type="predicted"/>
<dbReference type="PANTHER" id="PTHR43065">
    <property type="entry name" value="SENSOR HISTIDINE KINASE"/>
    <property type="match status" value="1"/>
</dbReference>
<dbReference type="PATRIC" id="fig|284581.3.peg.604"/>